<dbReference type="Proteomes" id="UP000012073">
    <property type="component" value="Unassembled WGS sequence"/>
</dbReference>
<dbReference type="OrthoDB" id="6159137at2759"/>
<organism evidence="5 6">
    <name type="scientific">Chondrus crispus</name>
    <name type="common">Carrageen Irish moss</name>
    <name type="synonym">Polymorpha crispa</name>
    <dbReference type="NCBI Taxonomy" id="2769"/>
    <lineage>
        <taxon>Eukaryota</taxon>
        <taxon>Rhodophyta</taxon>
        <taxon>Florideophyceae</taxon>
        <taxon>Rhodymeniophycidae</taxon>
        <taxon>Gigartinales</taxon>
        <taxon>Gigartinaceae</taxon>
        <taxon>Chondrus</taxon>
    </lineage>
</organism>
<evidence type="ECO:0000256" key="1">
    <source>
        <dbReference type="ARBA" id="ARBA00022884"/>
    </source>
</evidence>
<feature type="compositionally biased region" description="Basic and acidic residues" evidence="3">
    <location>
        <begin position="78"/>
        <end position="132"/>
    </location>
</feature>
<reference evidence="6" key="1">
    <citation type="journal article" date="2013" name="Proc. Natl. Acad. Sci. U.S.A.">
        <title>Genome structure and metabolic features in the red seaweed Chondrus crispus shed light on evolution of the Archaeplastida.</title>
        <authorList>
            <person name="Collen J."/>
            <person name="Porcel B."/>
            <person name="Carre W."/>
            <person name="Ball S.G."/>
            <person name="Chaparro C."/>
            <person name="Tonon T."/>
            <person name="Barbeyron T."/>
            <person name="Michel G."/>
            <person name="Noel B."/>
            <person name="Valentin K."/>
            <person name="Elias M."/>
            <person name="Artiguenave F."/>
            <person name="Arun A."/>
            <person name="Aury J.M."/>
            <person name="Barbosa-Neto J.F."/>
            <person name="Bothwell J.H."/>
            <person name="Bouget F.Y."/>
            <person name="Brillet L."/>
            <person name="Cabello-Hurtado F."/>
            <person name="Capella-Gutierrez S."/>
            <person name="Charrier B."/>
            <person name="Cladiere L."/>
            <person name="Cock J.M."/>
            <person name="Coelho S.M."/>
            <person name="Colleoni C."/>
            <person name="Czjzek M."/>
            <person name="Da Silva C."/>
            <person name="Delage L."/>
            <person name="Denoeud F."/>
            <person name="Deschamps P."/>
            <person name="Dittami S.M."/>
            <person name="Gabaldon T."/>
            <person name="Gachon C.M."/>
            <person name="Groisillier A."/>
            <person name="Herve C."/>
            <person name="Jabbari K."/>
            <person name="Katinka M."/>
            <person name="Kloareg B."/>
            <person name="Kowalczyk N."/>
            <person name="Labadie K."/>
            <person name="Leblanc C."/>
            <person name="Lopez P.J."/>
            <person name="McLachlan D.H."/>
            <person name="Meslet-Cladiere L."/>
            <person name="Moustafa A."/>
            <person name="Nehr Z."/>
            <person name="Nyvall Collen P."/>
            <person name="Panaud O."/>
            <person name="Partensky F."/>
            <person name="Poulain J."/>
            <person name="Rensing S.A."/>
            <person name="Rousvoal S."/>
            <person name="Samson G."/>
            <person name="Symeonidi A."/>
            <person name="Weissenbach J."/>
            <person name="Zambounis A."/>
            <person name="Wincker P."/>
            <person name="Boyen C."/>
        </authorList>
    </citation>
    <scope>NUCLEOTIDE SEQUENCE [LARGE SCALE GENOMIC DNA]</scope>
    <source>
        <strain evidence="6">cv. Stackhouse</strain>
    </source>
</reference>
<dbReference type="GO" id="GO:1990904">
    <property type="term" value="C:ribonucleoprotein complex"/>
    <property type="evidence" value="ECO:0007669"/>
    <property type="project" value="UniProtKB-KW"/>
</dbReference>
<dbReference type="SMART" id="SM00360">
    <property type="entry name" value="RRM"/>
    <property type="match status" value="1"/>
</dbReference>
<dbReference type="SUPFAM" id="SSF54928">
    <property type="entry name" value="RNA-binding domain, RBD"/>
    <property type="match status" value="1"/>
</dbReference>
<name>R7Q5L8_CHOCR</name>
<dbReference type="OMA" id="HSGGRWE"/>
<keyword evidence="5" id="KW-0687">Ribonucleoprotein</keyword>
<feature type="compositionally biased region" description="Basic and acidic residues" evidence="3">
    <location>
        <begin position="1"/>
        <end position="29"/>
    </location>
</feature>
<dbReference type="STRING" id="2769.R7Q5L8"/>
<dbReference type="RefSeq" id="XP_005712561.1">
    <property type="nucleotide sequence ID" value="XM_005712504.1"/>
</dbReference>
<dbReference type="InterPro" id="IPR012677">
    <property type="entry name" value="Nucleotide-bd_a/b_plait_sf"/>
</dbReference>
<feature type="compositionally biased region" description="Basic and acidic residues" evidence="3">
    <location>
        <begin position="41"/>
        <end position="71"/>
    </location>
</feature>
<feature type="compositionally biased region" description="Basic and acidic residues" evidence="3">
    <location>
        <begin position="305"/>
        <end position="315"/>
    </location>
</feature>
<keyword evidence="6" id="KW-1185">Reference proteome</keyword>
<evidence type="ECO:0000256" key="2">
    <source>
        <dbReference type="PROSITE-ProRule" id="PRU00176"/>
    </source>
</evidence>
<dbReference type="GeneID" id="17320294"/>
<dbReference type="PANTHER" id="PTHR48027">
    <property type="entry name" value="HETEROGENEOUS NUCLEAR RIBONUCLEOPROTEIN 87F-RELATED"/>
    <property type="match status" value="1"/>
</dbReference>
<dbReference type="Pfam" id="PF00076">
    <property type="entry name" value="RRM_1"/>
    <property type="match status" value="1"/>
</dbReference>
<protein>
    <submittedName>
        <fullName evidence="5">Transformer-SR ribonucleoprotein, putative</fullName>
    </submittedName>
</protein>
<accession>R7Q5L8</accession>
<dbReference type="Gramene" id="CDF32760">
    <property type="protein sequence ID" value="CDF32760"/>
    <property type="gene ID" value="CHC_T00010323001"/>
</dbReference>
<keyword evidence="1 2" id="KW-0694">RNA-binding</keyword>
<dbReference type="InterPro" id="IPR000504">
    <property type="entry name" value="RRM_dom"/>
</dbReference>
<dbReference type="PROSITE" id="PS50102">
    <property type="entry name" value="RRM"/>
    <property type="match status" value="1"/>
</dbReference>
<dbReference type="KEGG" id="ccp:CHC_T00010323001"/>
<gene>
    <name evidence="5" type="ORF">CHC_T00010323001</name>
</gene>
<feature type="domain" description="RRM" evidence="4">
    <location>
        <begin position="147"/>
        <end position="225"/>
    </location>
</feature>
<dbReference type="InterPro" id="IPR035979">
    <property type="entry name" value="RBD_domain_sf"/>
</dbReference>
<evidence type="ECO:0000313" key="6">
    <source>
        <dbReference type="Proteomes" id="UP000012073"/>
    </source>
</evidence>
<feature type="region of interest" description="Disordered" evidence="3">
    <location>
        <begin position="250"/>
        <end position="348"/>
    </location>
</feature>
<proteinExistence type="predicted"/>
<evidence type="ECO:0000256" key="3">
    <source>
        <dbReference type="SAM" id="MobiDB-lite"/>
    </source>
</evidence>
<evidence type="ECO:0000313" key="5">
    <source>
        <dbReference type="EMBL" id="CDF32760.1"/>
    </source>
</evidence>
<dbReference type="InterPro" id="IPR052462">
    <property type="entry name" value="SLIRP/GR-RBP-like"/>
</dbReference>
<dbReference type="AlphaFoldDB" id="R7Q5L8"/>
<feature type="region of interest" description="Disordered" evidence="3">
    <location>
        <begin position="1"/>
        <end position="144"/>
    </location>
</feature>
<dbReference type="GO" id="GO:0003723">
    <property type="term" value="F:RNA binding"/>
    <property type="evidence" value="ECO:0007669"/>
    <property type="project" value="UniProtKB-UniRule"/>
</dbReference>
<feature type="compositionally biased region" description="Basic and acidic residues" evidence="3">
    <location>
        <begin position="326"/>
        <end position="348"/>
    </location>
</feature>
<sequence>MSSPKDDRDVMEDRESRSDQKEERKETRGAETQYDGDAEETDRVEHEHKPSLGDEDERRESGKEAGEDRETGPSTEKQNADEERGVGRGEVKEPRDEARGEDHEGRREGGEERRDAEKADGEEVRGKERERNGGSGPSDEQGGSELVNLFVRNVAKHVIEEQLVVLFSKFGKVDSAVVVRDPHSRECRGFGFVKMLHEEEAAQAIEALRDFEFEGRRIAVEKAKRKAPHSRTPGEYMGIDRRIRDRYSGMKRSRDYGGYEHGDPYGMDRRGGYGGRRHESDGRGRYDDRGWDPRGYRPQPMRPSYDGREQKRGRYEGGGGYGSRADAGEQRFREREAPVPREPADDFV</sequence>
<dbReference type="EMBL" id="HG001579">
    <property type="protein sequence ID" value="CDF32760.1"/>
    <property type="molecule type" value="Genomic_DNA"/>
</dbReference>
<evidence type="ECO:0000259" key="4">
    <source>
        <dbReference type="PROSITE" id="PS50102"/>
    </source>
</evidence>
<dbReference type="Gene3D" id="3.30.70.330">
    <property type="match status" value="1"/>
</dbReference>
<feature type="compositionally biased region" description="Basic and acidic residues" evidence="3">
    <location>
        <begin position="250"/>
        <end position="295"/>
    </location>
</feature>